<dbReference type="EMBL" id="GG680729">
    <property type="protein sequence ID" value="EER06465.1"/>
    <property type="molecule type" value="Genomic_DNA"/>
</dbReference>
<keyword evidence="3" id="KW-0687">Ribonucleoprotein</keyword>
<dbReference type="GeneID" id="9065653"/>
<dbReference type="Pfam" id="PF00572">
    <property type="entry name" value="Ribosomal_L13"/>
    <property type="match status" value="1"/>
</dbReference>
<evidence type="ECO:0000256" key="2">
    <source>
        <dbReference type="ARBA" id="ARBA00022980"/>
    </source>
</evidence>
<proteinExistence type="inferred from homology"/>
<dbReference type="InterPro" id="IPR036899">
    <property type="entry name" value="Ribosomal_uL13_sf"/>
</dbReference>
<evidence type="ECO:0000313" key="4">
    <source>
        <dbReference type="EMBL" id="EER06465.1"/>
    </source>
</evidence>
<dbReference type="GO" id="GO:0005840">
    <property type="term" value="C:ribosome"/>
    <property type="evidence" value="ECO:0007669"/>
    <property type="project" value="UniProtKB-KW"/>
</dbReference>
<accession>C5LAK9</accession>
<dbReference type="Gene3D" id="3.90.1180.10">
    <property type="entry name" value="Ribosomal protein L13"/>
    <property type="match status" value="1"/>
</dbReference>
<feature type="non-terminal residue" evidence="4">
    <location>
        <position position="1"/>
    </location>
</feature>
<protein>
    <submittedName>
        <fullName evidence="4">Uncharacterized protein</fullName>
    </submittedName>
</protein>
<dbReference type="GO" id="GO:1990904">
    <property type="term" value="C:ribonucleoprotein complex"/>
    <property type="evidence" value="ECO:0007669"/>
    <property type="project" value="UniProtKB-KW"/>
</dbReference>
<keyword evidence="5" id="KW-1185">Reference proteome</keyword>
<keyword evidence="2" id="KW-0689">Ribosomal protein</keyword>
<name>C5LAK9_PERM5</name>
<organism evidence="5">
    <name type="scientific">Perkinsus marinus (strain ATCC 50983 / TXsc)</name>
    <dbReference type="NCBI Taxonomy" id="423536"/>
    <lineage>
        <taxon>Eukaryota</taxon>
        <taxon>Sar</taxon>
        <taxon>Alveolata</taxon>
        <taxon>Perkinsozoa</taxon>
        <taxon>Perkinsea</taxon>
        <taxon>Perkinsida</taxon>
        <taxon>Perkinsidae</taxon>
        <taxon>Perkinsus</taxon>
    </lineage>
</organism>
<dbReference type="OrthoDB" id="345572at2759"/>
<dbReference type="Proteomes" id="UP000007800">
    <property type="component" value="Unassembled WGS sequence"/>
</dbReference>
<dbReference type="SUPFAM" id="SSF52161">
    <property type="entry name" value="Ribosomal protein L13"/>
    <property type="match status" value="1"/>
</dbReference>
<gene>
    <name evidence="4" type="ORF">Pmar_PMAR006276</name>
</gene>
<dbReference type="GO" id="GO:0006412">
    <property type="term" value="P:translation"/>
    <property type="evidence" value="ECO:0007669"/>
    <property type="project" value="InterPro"/>
</dbReference>
<reference evidence="4 5" key="1">
    <citation type="submission" date="2008-07" db="EMBL/GenBank/DDBJ databases">
        <authorList>
            <person name="El-Sayed N."/>
            <person name="Caler E."/>
            <person name="Inman J."/>
            <person name="Amedeo P."/>
            <person name="Hass B."/>
            <person name="Wortman J."/>
        </authorList>
    </citation>
    <scope>NUCLEOTIDE SEQUENCE [LARGE SCALE GENOMIC DNA]</scope>
    <source>
        <strain evidence="5">ATCC 50983 / TXsc</strain>
    </source>
</reference>
<dbReference type="GO" id="GO:0003735">
    <property type="term" value="F:structural constituent of ribosome"/>
    <property type="evidence" value="ECO:0007669"/>
    <property type="project" value="InterPro"/>
</dbReference>
<feature type="non-terminal residue" evidence="4">
    <location>
        <position position="62"/>
    </location>
</feature>
<sequence>FHIIDAAGLSIGRLSQFIVRLLTGKYRVDYRCMDNNRSDSVIVVNAIHARFVGHTWDTKIYR</sequence>
<comment type="similarity">
    <text evidence="1">Belongs to the universal ribosomal protein uL13 family.</text>
</comment>
<dbReference type="RefSeq" id="XP_002774649.1">
    <property type="nucleotide sequence ID" value="XM_002774603.1"/>
</dbReference>
<dbReference type="InterPro" id="IPR005822">
    <property type="entry name" value="Ribosomal_uL13"/>
</dbReference>
<evidence type="ECO:0000256" key="3">
    <source>
        <dbReference type="ARBA" id="ARBA00023274"/>
    </source>
</evidence>
<dbReference type="AlphaFoldDB" id="C5LAK9"/>
<dbReference type="InParanoid" id="C5LAK9"/>
<evidence type="ECO:0000313" key="5">
    <source>
        <dbReference type="Proteomes" id="UP000007800"/>
    </source>
</evidence>
<evidence type="ECO:0000256" key="1">
    <source>
        <dbReference type="ARBA" id="ARBA00006227"/>
    </source>
</evidence>